<dbReference type="InterPro" id="IPR013658">
    <property type="entry name" value="SGL"/>
</dbReference>
<keyword evidence="4" id="KW-1185">Reference proteome</keyword>
<accession>W0F718</accession>
<sequence>MYKDHIFQEFKGRAITLPQPFYTEGPVIDREGNLFVTNLKGGQILKIDKNGAATEWARTTCPNGQMINEKGDHLVCDSLEGAIKQFDKSGRLDKIAVRGLISGYRISCPNDLISDTNGGFFFTDSVRHCGIVGHVDRTGTARIIAKELDYPNGLAINPVRGQLYIAESYKNRILVADLRLPGSTPEVFCDLPVNPSGKKSGNLPDGLAVDCFYNLWVAHYGMSCLWVLNDRGMCIGKYETGIPLTSNVFMNDNWLLVTGGTGEPGPGMIKIVKMRRR</sequence>
<keyword evidence="1" id="KW-0378">Hydrolase</keyword>
<gene>
    <name evidence="3" type="ORF">NIASO_04255</name>
</gene>
<dbReference type="PANTHER" id="PTHR47572:SF4">
    <property type="entry name" value="LACTONASE DRP35"/>
    <property type="match status" value="1"/>
</dbReference>
<dbReference type="OrthoDB" id="241638at2"/>
<dbReference type="STRING" id="929713.NIASO_04255"/>
<dbReference type="GO" id="GO:0016787">
    <property type="term" value="F:hydrolase activity"/>
    <property type="evidence" value="ECO:0007669"/>
    <property type="project" value="UniProtKB-KW"/>
</dbReference>
<dbReference type="eggNOG" id="COG3386">
    <property type="taxonomic scope" value="Bacteria"/>
</dbReference>
<proteinExistence type="predicted"/>
<dbReference type="HOGENOM" id="CLU_1037661_0_0_10"/>
<dbReference type="InterPro" id="IPR011042">
    <property type="entry name" value="6-blade_b-propeller_TolB-like"/>
</dbReference>
<dbReference type="EMBL" id="CP007035">
    <property type="protein sequence ID" value="AHF17234.1"/>
    <property type="molecule type" value="Genomic_DNA"/>
</dbReference>
<feature type="domain" description="SMP-30/Gluconolactonase/LRE-like region" evidence="2">
    <location>
        <begin position="23"/>
        <end position="249"/>
    </location>
</feature>
<evidence type="ECO:0000313" key="3">
    <source>
        <dbReference type="EMBL" id="AHF17234.1"/>
    </source>
</evidence>
<evidence type="ECO:0000256" key="1">
    <source>
        <dbReference type="ARBA" id="ARBA00022801"/>
    </source>
</evidence>
<reference evidence="3 4" key="1">
    <citation type="submission" date="2013-12" db="EMBL/GenBank/DDBJ databases">
        <authorList>
            <consortium name="DOE Joint Genome Institute"/>
            <person name="Eisen J."/>
            <person name="Huntemann M."/>
            <person name="Han J."/>
            <person name="Chen A."/>
            <person name="Kyrpides N."/>
            <person name="Mavromatis K."/>
            <person name="Markowitz V."/>
            <person name="Palaniappan K."/>
            <person name="Ivanova N."/>
            <person name="Schaumberg A."/>
            <person name="Pati A."/>
            <person name="Liolios K."/>
            <person name="Nordberg H.P."/>
            <person name="Cantor M.N."/>
            <person name="Hua S.X."/>
            <person name="Woyke T."/>
        </authorList>
    </citation>
    <scope>NUCLEOTIDE SEQUENCE [LARGE SCALE GENOMIC DNA]</scope>
    <source>
        <strain evidence="4">DSM 19437</strain>
    </source>
</reference>
<dbReference type="Proteomes" id="UP000003586">
    <property type="component" value="Chromosome"/>
</dbReference>
<evidence type="ECO:0000259" key="2">
    <source>
        <dbReference type="Pfam" id="PF08450"/>
    </source>
</evidence>
<evidence type="ECO:0000313" key="4">
    <source>
        <dbReference type="Proteomes" id="UP000003586"/>
    </source>
</evidence>
<dbReference type="AlphaFoldDB" id="W0F718"/>
<dbReference type="KEGG" id="nso:NIASO_04255"/>
<protein>
    <recommendedName>
        <fullName evidence="2">SMP-30/Gluconolactonase/LRE-like region domain-containing protein</fullName>
    </recommendedName>
</protein>
<dbReference type="Pfam" id="PF08450">
    <property type="entry name" value="SGL"/>
    <property type="match status" value="1"/>
</dbReference>
<dbReference type="SUPFAM" id="SSF63829">
    <property type="entry name" value="Calcium-dependent phosphotriesterase"/>
    <property type="match status" value="1"/>
</dbReference>
<name>W0F718_9BACT</name>
<dbReference type="PANTHER" id="PTHR47572">
    <property type="entry name" value="LIPOPROTEIN-RELATED"/>
    <property type="match status" value="1"/>
</dbReference>
<organism evidence="3 4">
    <name type="scientific">Niabella soli DSM 19437</name>
    <dbReference type="NCBI Taxonomy" id="929713"/>
    <lineage>
        <taxon>Bacteria</taxon>
        <taxon>Pseudomonadati</taxon>
        <taxon>Bacteroidota</taxon>
        <taxon>Chitinophagia</taxon>
        <taxon>Chitinophagales</taxon>
        <taxon>Chitinophagaceae</taxon>
        <taxon>Niabella</taxon>
    </lineage>
</organism>
<dbReference type="Gene3D" id="2.120.10.30">
    <property type="entry name" value="TolB, C-terminal domain"/>
    <property type="match status" value="1"/>
</dbReference>
<dbReference type="InterPro" id="IPR051262">
    <property type="entry name" value="SMP-30/CGR1_Lactonase"/>
</dbReference>